<keyword evidence="3 4" id="KW-0413">Isomerase</keyword>
<keyword evidence="7" id="KW-1185">Reference proteome</keyword>
<dbReference type="PRINTS" id="PR00662">
    <property type="entry name" value="G6PISOMERASE"/>
</dbReference>
<dbReference type="EMBL" id="BAAAOB010000002">
    <property type="protein sequence ID" value="GAA1791330.1"/>
    <property type="molecule type" value="Genomic_DNA"/>
</dbReference>
<keyword evidence="2 4" id="KW-0324">Glycolysis</keyword>
<dbReference type="PROSITE" id="PS51463">
    <property type="entry name" value="P_GLUCOSE_ISOMERASE_3"/>
    <property type="match status" value="1"/>
</dbReference>
<evidence type="ECO:0000256" key="4">
    <source>
        <dbReference type="RuleBase" id="RU000612"/>
    </source>
</evidence>
<dbReference type="PANTHER" id="PTHR11469:SF1">
    <property type="entry name" value="GLUCOSE-6-PHOSPHATE ISOMERASE"/>
    <property type="match status" value="1"/>
</dbReference>
<comment type="similarity">
    <text evidence="4">Belongs to the GPI family.</text>
</comment>
<dbReference type="InterPro" id="IPR001672">
    <property type="entry name" value="G6P_Isomerase"/>
</dbReference>
<keyword evidence="1 4" id="KW-0312">Gluconeogenesis</keyword>
<comment type="catalytic activity">
    <reaction evidence="4">
        <text>alpha-D-glucose 6-phosphate = beta-D-fructose 6-phosphate</text>
        <dbReference type="Rhea" id="RHEA:11816"/>
        <dbReference type="ChEBI" id="CHEBI:57634"/>
        <dbReference type="ChEBI" id="CHEBI:58225"/>
        <dbReference type="EC" id="5.3.1.9"/>
    </reaction>
</comment>
<gene>
    <name evidence="6" type="ORF">GCM10009768_20400</name>
</gene>
<dbReference type="InterPro" id="IPR046348">
    <property type="entry name" value="SIS_dom_sf"/>
</dbReference>
<dbReference type="Gene3D" id="3.40.50.10490">
    <property type="entry name" value="Glucose-6-phosphate isomerase like protein, domain 1"/>
    <property type="match status" value="2"/>
</dbReference>
<evidence type="ECO:0000313" key="6">
    <source>
        <dbReference type="EMBL" id="GAA1791330.1"/>
    </source>
</evidence>
<comment type="caution">
    <text evidence="6">The sequence shown here is derived from an EMBL/GenBank/DDBJ whole genome shotgun (WGS) entry which is preliminary data.</text>
</comment>
<organism evidence="6 7">
    <name type="scientific">Leucobacter iarius</name>
    <dbReference type="NCBI Taxonomy" id="333963"/>
    <lineage>
        <taxon>Bacteria</taxon>
        <taxon>Bacillati</taxon>
        <taxon>Actinomycetota</taxon>
        <taxon>Actinomycetes</taxon>
        <taxon>Micrococcales</taxon>
        <taxon>Microbacteriaceae</taxon>
        <taxon>Leucobacter</taxon>
    </lineage>
</organism>
<name>A0ABP4XTE5_9MICO</name>
<protein>
    <recommendedName>
        <fullName evidence="4">Glucose-6-phosphate isomerase</fullName>
        <ecNumber evidence="4">5.3.1.9</ecNumber>
    </recommendedName>
</protein>
<dbReference type="PANTHER" id="PTHR11469">
    <property type="entry name" value="GLUCOSE-6-PHOSPHATE ISOMERASE"/>
    <property type="match status" value="1"/>
</dbReference>
<dbReference type="Pfam" id="PF00342">
    <property type="entry name" value="PGI"/>
    <property type="match status" value="1"/>
</dbReference>
<dbReference type="RefSeq" id="WP_344031988.1">
    <property type="nucleotide sequence ID" value="NZ_BAAAOB010000002.1"/>
</dbReference>
<evidence type="ECO:0000256" key="1">
    <source>
        <dbReference type="ARBA" id="ARBA00022432"/>
    </source>
</evidence>
<evidence type="ECO:0000256" key="5">
    <source>
        <dbReference type="SAM" id="MobiDB-lite"/>
    </source>
</evidence>
<feature type="region of interest" description="Disordered" evidence="5">
    <location>
        <begin position="1"/>
        <end position="39"/>
    </location>
</feature>
<evidence type="ECO:0000256" key="3">
    <source>
        <dbReference type="ARBA" id="ARBA00023235"/>
    </source>
</evidence>
<dbReference type="SUPFAM" id="SSF53697">
    <property type="entry name" value="SIS domain"/>
    <property type="match status" value="1"/>
</dbReference>
<dbReference type="GO" id="GO:0016853">
    <property type="term" value="F:isomerase activity"/>
    <property type="evidence" value="ECO:0007669"/>
    <property type="project" value="UniProtKB-KW"/>
</dbReference>
<comment type="pathway">
    <text evidence="4">Carbohydrate degradation; glycolysis; D-glyceraldehyde 3-phosphate and glycerone phosphate from D-glucose: step 2/4.</text>
</comment>
<reference evidence="7" key="1">
    <citation type="journal article" date="2019" name="Int. J. Syst. Evol. Microbiol.">
        <title>The Global Catalogue of Microorganisms (GCM) 10K type strain sequencing project: providing services to taxonomists for standard genome sequencing and annotation.</title>
        <authorList>
            <consortium name="The Broad Institute Genomics Platform"/>
            <consortium name="The Broad Institute Genome Sequencing Center for Infectious Disease"/>
            <person name="Wu L."/>
            <person name="Ma J."/>
        </authorList>
    </citation>
    <scope>NUCLEOTIDE SEQUENCE [LARGE SCALE GENOMIC DNA]</scope>
    <source>
        <strain evidence="7">JCM 14736</strain>
    </source>
</reference>
<evidence type="ECO:0000313" key="7">
    <source>
        <dbReference type="Proteomes" id="UP001500851"/>
    </source>
</evidence>
<dbReference type="Proteomes" id="UP001500851">
    <property type="component" value="Unassembled WGS sequence"/>
</dbReference>
<sequence length="583" mass="59227">MNPVVRMGNGQPLTRERSADEPNGSPLADQPGGTSSAAADGSVEALLERLVSGRIASRIAAHDAAIWGPAAEAEARIRLGWTDASARAAELLSGIAELRSDFASRGIDRIVLCGMGGSSLAPEVITRHDGVGLVVLDSTHPDQVRRALSGDLARTAVVVSSKSGSTIETRSHRATFARAFRDAGIDPADRIVVVTDPGSPLEASARDAGQRVFLADPNVGGRYSALTAFGLVPSGLAGADVAALVAEAEGVREALATDAPENPALQLAATIAAGLPERFALAIAEAADARWGLGDWIEQLVAESTGKSGRGVLPVVLDPAAPELVEGLPTTALGVTVGAVDHGEVPSAPRLDLSVSGPLGAQMLTWEVATAALGFLMGIDPFDQPDVESAKVAARAALDDAHGTIPAIGAIGDASGTAALGIEVLTAPPGALPATIAELVASLRTAVGPAGYLAIQAYLDREGGTSEALHALRAAAAERLLAPVTFGWGPRFLHSTGQLHKGGPAVGVFLQILDAAEPELAIAESDSGFGELIAAQARGDRDVLVERGRPVFALRCADPAAAARTIAAAFSDAPSRGTEEASA</sequence>
<proteinExistence type="inferred from homology"/>
<accession>A0ABP4XTE5</accession>
<evidence type="ECO:0000256" key="2">
    <source>
        <dbReference type="ARBA" id="ARBA00023152"/>
    </source>
</evidence>
<dbReference type="EC" id="5.3.1.9" evidence="4"/>